<dbReference type="Proteomes" id="UP000292052">
    <property type="component" value="Unassembled WGS sequence"/>
</dbReference>
<evidence type="ECO:0000313" key="1">
    <source>
        <dbReference type="EMBL" id="RZB39202.1"/>
    </source>
</evidence>
<organism evidence="1 2">
    <name type="scientific">Asbolus verrucosus</name>
    <name type="common">Desert ironclad beetle</name>
    <dbReference type="NCBI Taxonomy" id="1661398"/>
    <lineage>
        <taxon>Eukaryota</taxon>
        <taxon>Metazoa</taxon>
        <taxon>Ecdysozoa</taxon>
        <taxon>Arthropoda</taxon>
        <taxon>Hexapoda</taxon>
        <taxon>Insecta</taxon>
        <taxon>Pterygota</taxon>
        <taxon>Neoptera</taxon>
        <taxon>Endopterygota</taxon>
        <taxon>Coleoptera</taxon>
        <taxon>Polyphaga</taxon>
        <taxon>Cucujiformia</taxon>
        <taxon>Tenebrionidae</taxon>
        <taxon>Pimeliinae</taxon>
        <taxon>Asbolus</taxon>
    </lineage>
</organism>
<dbReference type="EMBL" id="QDEB01130488">
    <property type="protein sequence ID" value="RZB39202.1"/>
    <property type="molecule type" value="Genomic_DNA"/>
</dbReference>
<sequence>MAFTGHHKRCTLEMYFRNSEKIDGQWIYSTRNAFEDFREIFPDVIVTFEQFVLWTYTRKGEVRA</sequence>
<dbReference type="OrthoDB" id="6803558at2759"/>
<keyword evidence="2" id="KW-1185">Reference proteome</keyword>
<gene>
    <name evidence="1" type="ORF">BDFB_015322</name>
</gene>
<proteinExistence type="predicted"/>
<accession>A0A482V7N1</accession>
<comment type="caution">
    <text evidence="1">The sequence shown here is derived from an EMBL/GenBank/DDBJ whole genome shotgun (WGS) entry which is preliminary data.</text>
</comment>
<reference evidence="1 2" key="1">
    <citation type="submission" date="2017-03" db="EMBL/GenBank/DDBJ databases">
        <title>Genome of the blue death feigning beetle - Asbolus verrucosus.</title>
        <authorList>
            <person name="Rider S.D."/>
        </authorList>
    </citation>
    <scope>NUCLEOTIDE SEQUENCE [LARGE SCALE GENOMIC DNA]</scope>
    <source>
        <strain evidence="1">Butters</strain>
        <tissue evidence="1">Head and leg muscle</tissue>
    </source>
</reference>
<evidence type="ECO:0000313" key="2">
    <source>
        <dbReference type="Proteomes" id="UP000292052"/>
    </source>
</evidence>
<name>A0A482V7N1_ASBVE</name>
<protein>
    <submittedName>
        <fullName evidence="1">Uncharacterized protein</fullName>
    </submittedName>
</protein>
<dbReference type="AlphaFoldDB" id="A0A482V7N1"/>